<feature type="domain" description="PPM-type phosphatase" evidence="1">
    <location>
        <begin position="10"/>
        <end position="207"/>
    </location>
</feature>
<name>A0A921SS51_9FIRM</name>
<accession>A0A921SS51</accession>
<organism evidence="2 3">
    <name type="scientific">Pseudoflavonifractor capillosus</name>
    <dbReference type="NCBI Taxonomy" id="106588"/>
    <lineage>
        <taxon>Bacteria</taxon>
        <taxon>Bacillati</taxon>
        <taxon>Bacillota</taxon>
        <taxon>Clostridia</taxon>
        <taxon>Eubacteriales</taxon>
        <taxon>Oscillospiraceae</taxon>
        <taxon>Pseudoflavonifractor</taxon>
    </lineage>
</organism>
<dbReference type="EMBL" id="DYUC01000021">
    <property type="protein sequence ID" value="HJG85882.1"/>
    <property type="molecule type" value="Genomic_DNA"/>
</dbReference>
<dbReference type="Proteomes" id="UP000760668">
    <property type="component" value="Unassembled WGS sequence"/>
</dbReference>
<dbReference type="InterPro" id="IPR001932">
    <property type="entry name" value="PPM-type_phosphatase-like_dom"/>
</dbReference>
<dbReference type="RefSeq" id="WP_295368480.1">
    <property type="nucleotide sequence ID" value="NZ_DYUC01000021.1"/>
</dbReference>
<reference evidence="2" key="2">
    <citation type="submission" date="2021-09" db="EMBL/GenBank/DDBJ databases">
        <authorList>
            <person name="Gilroy R."/>
        </authorList>
    </citation>
    <scope>NUCLEOTIDE SEQUENCE</scope>
    <source>
        <strain evidence="2">CHK179-5677</strain>
    </source>
</reference>
<evidence type="ECO:0000313" key="2">
    <source>
        <dbReference type="EMBL" id="HJG85882.1"/>
    </source>
</evidence>
<comment type="caution">
    <text evidence="2">The sequence shown here is derived from an EMBL/GenBank/DDBJ whole genome shotgun (WGS) entry which is preliminary data.</text>
</comment>
<dbReference type="Pfam" id="PF13672">
    <property type="entry name" value="PP2C_2"/>
    <property type="match status" value="1"/>
</dbReference>
<dbReference type="AlphaFoldDB" id="A0A921SS51"/>
<proteinExistence type="predicted"/>
<dbReference type="Gene3D" id="3.60.40.10">
    <property type="entry name" value="PPM-type phosphatase domain"/>
    <property type="match status" value="1"/>
</dbReference>
<reference evidence="2" key="1">
    <citation type="journal article" date="2021" name="PeerJ">
        <title>Extensive microbial diversity within the chicken gut microbiome revealed by metagenomics and culture.</title>
        <authorList>
            <person name="Gilroy R."/>
            <person name="Ravi A."/>
            <person name="Getino M."/>
            <person name="Pursley I."/>
            <person name="Horton D.L."/>
            <person name="Alikhan N.F."/>
            <person name="Baker D."/>
            <person name="Gharbi K."/>
            <person name="Hall N."/>
            <person name="Watson M."/>
            <person name="Adriaenssens E.M."/>
            <person name="Foster-Nyarko E."/>
            <person name="Jarju S."/>
            <person name="Secka A."/>
            <person name="Antonio M."/>
            <person name="Oren A."/>
            <person name="Chaudhuri R.R."/>
            <person name="La Ragione R."/>
            <person name="Hildebrand F."/>
            <person name="Pallen M.J."/>
        </authorList>
    </citation>
    <scope>NUCLEOTIDE SEQUENCE</scope>
    <source>
        <strain evidence="2">CHK179-5677</strain>
    </source>
</reference>
<dbReference type="SUPFAM" id="SSF81606">
    <property type="entry name" value="PP2C-like"/>
    <property type="match status" value="1"/>
</dbReference>
<evidence type="ECO:0000259" key="1">
    <source>
        <dbReference type="Pfam" id="PF13672"/>
    </source>
</evidence>
<evidence type="ECO:0000313" key="3">
    <source>
        <dbReference type="Proteomes" id="UP000760668"/>
    </source>
</evidence>
<dbReference type="InterPro" id="IPR036457">
    <property type="entry name" value="PPM-type-like_dom_sf"/>
</dbReference>
<protein>
    <submittedName>
        <fullName evidence="2">Protein phosphatase 2C domain-containing protein</fullName>
    </submittedName>
</protein>
<sequence>MWNTLMAACTGRGHRLRQQLGQDRTVRRTEYGVTAIALADGAGSAPLSHLGAECAVQTACRLLCREFETLYASPTPQAMRQWIVEQVQEAIAEKAALYRAKPSELACTLLAVAVCGDRYLLFHVGDGVIAYQKAGKLLVASRPCNGEFTNTTVFVTSRSAAQTARVLKGTQAALEGFVLMSDGCEQALYHKRTASVAPLLGHMLQWSELLQPTVSGDMLHTVLEQHIAARTTDDCSLAVMSRAGEHFGRWERLTPREQSRIFGVATQNKNRRRRALRRIRKQWGR</sequence>
<gene>
    <name evidence="2" type="ORF">K8V01_02460</name>
</gene>